<protein>
    <submittedName>
        <fullName evidence="1">Sigma-70 family RNA polymerase sigma factor</fullName>
    </submittedName>
</protein>
<dbReference type="RefSeq" id="WP_120466930.1">
    <property type="nucleotide sequence ID" value="NZ_RAYQ01000003.1"/>
</dbReference>
<accession>A0A3A9AZX6</accession>
<dbReference type="SUPFAM" id="SSF88659">
    <property type="entry name" value="Sigma3 and sigma4 domains of RNA polymerase sigma factors"/>
    <property type="match status" value="1"/>
</dbReference>
<dbReference type="OrthoDB" id="2043637at2"/>
<gene>
    <name evidence="1" type="ORF">D7V94_03690</name>
</gene>
<name>A0A3A9AZX6_9FIRM</name>
<comment type="caution">
    <text evidence="1">The sequence shown here is derived from an EMBL/GenBank/DDBJ whole genome shotgun (WGS) entry which is preliminary data.</text>
</comment>
<dbReference type="Proteomes" id="UP000280696">
    <property type="component" value="Unassembled WGS sequence"/>
</dbReference>
<dbReference type="AlphaFoldDB" id="A0A3A9AZX6"/>
<evidence type="ECO:0000313" key="2">
    <source>
        <dbReference type="Proteomes" id="UP000280696"/>
    </source>
</evidence>
<dbReference type="InterPro" id="IPR036388">
    <property type="entry name" value="WH-like_DNA-bd_sf"/>
</dbReference>
<dbReference type="EMBL" id="RAYQ01000003">
    <property type="protein sequence ID" value="RKI93101.1"/>
    <property type="molecule type" value="Genomic_DNA"/>
</dbReference>
<proteinExistence type="predicted"/>
<sequence length="149" mass="18197">MSEKIIRIKSGNEEFTMSVTEEEYLKYYRPWWKMKKREQRNRETMERNGYTEESYEEWKENDMRTELFAESMEELAEKRMLLDVLRDAMDSLMPEERELAMKVFGEEMPLADYAEMKGKNPRTLSDHKRKILSKLQKFFVEHGFEIDNR</sequence>
<dbReference type="Gene3D" id="1.10.10.10">
    <property type="entry name" value="Winged helix-like DNA-binding domain superfamily/Winged helix DNA-binding domain"/>
    <property type="match status" value="1"/>
</dbReference>
<dbReference type="InterPro" id="IPR013324">
    <property type="entry name" value="RNA_pol_sigma_r3/r4-like"/>
</dbReference>
<keyword evidence="2" id="KW-1185">Reference proteome</keyword>
<organism evidence="1 2">
    <name type="scientific">Parablautia intestinalis</name>
    <dbReference type="NCBI Taxonomy" id="2320100"/>
    <lineage>
        <taxon>Bacteria</taxon>
        <taxon>Bacillati</taxon>
        <taxon>Bacillota</taxon>
        <taxon>Clostridia</taxon>
        <taxon>Lachnospirales</taxon>
        <taxon>Lachnospiraceae</taxon>
        <taxon>Parablautia</taxon>
    </lineage>
</organism>
<evidence type="ECO:0000313" key="1">
    <source>
        <dbReference type="EMBL" id="RKI93101.1"/>
    </source>
</evidence>
<reference evidence="1 2" key="1">
    <citation type="submission" date="2018-09" db="EMBL/GenBank/DDBJ databases">
        <title>Murine metabolic-syndrome-specific gut microbial biobank.</title>
        <authorList>
            <person name="Liu C."/>
        </authorList>
    </citation>
    <scope>NUCLEOTIDE SEQUENCE [LARGE SCALE GENOMIC DNA]</scope>
    <source>
        <strain evidence="1 2">0.1xD8-82</strain>
    </source>
</reference>